<dbReference type="GO" id="GO:0012505">
    <property type="term" value="C:endomembrane system"/>
    <property type="evidence" value="ECO:0007669"/>
    <property type="project" value="UniProtKB-SubCell"/>
</dbReference>
<comment type="subcellular location">
    <subcellularLocation>
        <location evidence="1">Endomembrane system</location>
        <topology evidence="1">Peripheral membrane protein</topology>
    </subcellularLocation>
</comment>
<dbReference type="GO" id="GO:0030276">
    <property type="term" value="F:clathrin binding"/>
    <property type="evidence" value="ECO:0007669"/>
    <property type="project" value="InterPro"/>
</dbReference>
<dbReference type="InterPro" id="IPR002553">
    <property type="entry name" value="Clathrin/coatomer_adapt-like_N"/>
</dbReference>
<dbReference type="Pfam" id="PF09066">
    <property type="entry name" value="B2-adapt-app_C"/>
    <property type="match status" value="1"/>
</dbReference>
<dbReference type="FunFam" id="1.25.10.10:FF:000151">
    <property type="entry name" value="AP complex subunit beta"/>
    <property type="match status" value="1"/>
</dbReference>
<evidence type="ECO:0000256" key="2">
    <source>
        <dbReference type="ARBA" id="ARBA00006613"/>
    </source>
</evidence>
<dbReference type="SMART" id="SM01020">
    <property type="entry name" value="B2-adapt-app_C"/>
    <property type="match status" value="1"/>
</dbReference>
<proteinExistence type="inferred from homology"/>
<comment type="similarity">
    <text evidence="2 6">Belongs to the adaptor complexes large subunit family.</text>
</comment>
<gene>
    <name evidence="8" type="ORF">chiPu_0015649</name>
</gene>
<dbReference type="OrthoDB" id="10254310at2759"/>
<keyword evidence="3 6" id="KW-0813">Transport</keyword>
<name>A0A401T3E4_CHIPU</name>
<evidence type="ECO:0000256" key="1">
    <source>
        <dbReference type="ARBA" id="ARBA00004184"/>
    </source>
</evidence>
<protein>
    <recommendedName>
        <fullName evidence="6">AP complex subunit beta</fullName>
    </recommendedName>
</protein>
<evidence type="ECO:0000313" key="9">
    <source>
        <dbReference type="Proteomes" id="UP000287033"/>
    </source>
</evidence>
<dbReference type="GO" id="GO:0030131">
    <property type="term" value="C:clathrin adaptor complex"/>
    <property type="evidence" value="ECO:0007669"/>
    <property type="project" value="InterPro"/>
</dbReference>
<dbReference type="InterPro" id="IPR011989">
    <property type="entry name" value="ARM-like"/>
</dbReference>
<evidence type="ECO:0000259" key="7">
    <source>
        <dbReference type="SMART" id="SM01020"/>
    </source>
</evidence>
<reference evidence="8 9" key="1">
    <citation type="journal article" date="2018" name="Nat. Ecol. Evol.">
        <title>Shark genomes provide insights into elasmobranch evolution and the origin of vertebrates.</title>
        <authorList>
            <person name="Hara Y"/>
            <person name="Yamaguchi K"/>
            <person name="Onimaru K"/>
            <person name="Kadota M"/>
            <person name="Koyanagi M"/>
            <person name="Keeley SD"/>
            <person name="Tatsumi K"/>
            <person name="Tanaka K"/>
            <person name="Motone F"/>
            <person name="Kageyama Y"/>
            <person name="Nozu R"/>
            <person name="Adachi N"/>
            <person name="Nishimura O"/>
            <person name="Nakagawa R"/>
            <person name="Tanegashima C"/>
            <person name="Kiyatake I"/>
            <person name="Matsumoto R"/>
            <person name="Murakumo K"/>
            <person name="Nishida K"/>
            <person name="Terakita A"/>
            <person name="Kuratani S"/>
            <person name="Sato K"/>
            <person name="Hyodo S Kuraku.S."/>
        </authorList>
    </citation>
    <scope>NUCLEOTIDE SEQUENCE [LARGE SCALE GENOMIC DNA]</scope>
</reference>
<dbReference type="Gene3D" id="3.30.310.10">
    <property type="entry name" value="TATA-Binding Protein"/>
    <property type="match status" value="1"/>
</dbReference>
<dbReference type="SUPFAM" id="SSF48371">
    <property type="entry name" value="ARM repeat"/>
    <property type="match status" value="1"/>
</dbReference>
<evidence type="ECO:0000256" key="6">
    <source>
        <dbReference type="PIRNR" id="PIRNR002291"/>
    </source>
</evidence>
<feature type="domain" description="Beta-adaptin appendage C-terminal subdomain" evidence="7">
    <location>
        <begin position="615"/>
        <end position="727"/>
    </location>
</feature>
<evidence type="ECO:0000313" key="8">
    <source>
        <dbReference type="EMBL" id="GCC37148.1"/>
    </source>
</evidence>
<sequence length="734" mass="82802">MPYSGSEEIVKELRRSLCNPNVQADRLRCRNVVLRVIRYMSQGLDVSGLFMEMVKAGATLDIVQKKLVYLYMCTYAALKPNLALLAINTLRKDCTDPNPMVRGLALRSMCSFRMPGISEYIQQPVLNGLRDKASYVRRAAVLGCAKMQTLQGDTEIDGAVVNELYAMLRDPDPIVMVNCLRALEEILKHEGGVVINKPIAHHLLNRMKDLDHWGQSEVLAYLVRYKTRTEDEVFTILNVLDGFLKSSQPNVVMATTKLFLLLSEDFPHVQIDILERVKGPLLAICTSECHELCFLGLCHAREILRSSPGHFSGHYKKFFCMYSEPNYIKYQKMEILRELVNDENVQQILEELQTYCTDVSVELAQMAILNIGRIARTYSERCLVILKGLLGLKQEHITSAVIQTFHDLVWLCPQCTANVCQALPGCEENIQDSEGKQALIWLLGMHGEQVPNAPYILEEFVDSVKMETSAAVKMELITAMVRLFLSRPAECQDVLGRLLYYVIEEELDMAVRDRGLLYYRLLQQGIEEVKRVVCGPKSDPSLDVISGQANEAVSAWSKGFNTLIPIYGREQWDRLTAQKGDSLEILQGSAVKANEIDTKPEQREEMSRDSGSVSLLTSAHLSPEQFEERWTLLEAAKVVTVDWHKDSCPDAIQTAFQFVHIQLVAISRAGVQPWKAYLFAKNETGSLFLIELLTVKGKRDMQITVKQANSNEQLLNNFIAIVKSVIQTLGETKG</sequence>
<dbReference type="InterPro" id="IPR016342">
    <property type="entry name" value="AP_complex_bsu_1_2_4"/>
</dbReference>
<comment type="caution">
    <text evidence="8">The sequence shown here is derived from an EMBL/GenBank/DDBJ whole genome shotgun (WGS) entry which is preliminary data.</text>
</comment>
<dbReference type="Gene3D" id="1.25.10.10">
    <property type="entry name" value="Leucine-rich Repeat Variant"/>
    <property type="match status" value="1"/>
</dbReference>
<dbReference type="GO" id="GO:0016192">
    <property type="term" value="P:vesicle-mediated transport"/>
    <property type="evidence" value="ECO:0007669"/>
    <property type="project" value="InterPro"/>
</dbReference>
<dbReference type="AlphaFoldDB" id="A0A401T3E4"/>
<dbReference type="InterPro" id="IPR026739">
    <property type="entry name" value="AP_beta"/>
</dbReference>
<keyword evidence="4 6" id="KW-0653">Protein transport</keyword>
<evidence type="ECO:0000256" key="3">
    <source>
        <dbReference type="ARBA" id="ARBA00022448"/>
    </source>
</evidence>
<dbReference type="InterPro" id="IPR012295">
    <property type="entry name" value="TBP_dom_sf"/>
</dbReference>
<dbReference type="PIRSF" id="PIRSF002291">
    <property type="entry name" value="AP_complex_beta"/>
    <property type="match status" value="1"/>
</dbReference>
<dbReference type="InterPro" id="IPR016024">
    <property type="entry name" value="ARM-type_fold"/>
</dbReference>
<dbReference type="EMBL" id="BEZZ01000948">
    <property type="protein sequence ID" value="GCC37148.1"/>
    <property type="molecule type" value="Genomic_DNA"/>
</dbReference>
<keyword evidence="5 6" id="KW-0472">Membrane</keyword>
<dbReference type="PANTHER" id="PTHR11134">
    <property type="entry name" value="ADAPTOR COMPLEX SUBUNIT BETA FAMILY MEMBER"/>
    <property type="match status" value="1"/>
</dbReference>
<evidence type="ECO:0000256" key="4">
    <source>
        <dbReference type="ARBA" id="ARBA00022927"/>
    </source>
</evidence>
<keyword evidence="9" id="KW-1185">Reference proteome</keyword>
<organism evidence="8 9">
    <name type="scientific">Chiloscyllium punctatum</name>
    <name type="common">Brownbanded bambooshark</name>
    <name type="synonym">Hemiscyllium punctatum</name>
    <dbReference type="NCBI Taxonomy" id="137246"/>
    <lineage>
        <taxon>Eukaryota</taxon>
        <taxon>Metazoa</taxon>
        <taxon>Chordata</taxon>
        <taxon>Craniata</taxon>
        <taxon>Vertebrata</taxon>
        <taxon>Chondrichthyes</taxon>
        <taxon>Elasmobranchii</taxon>
        <taxon>Galeomorphii</taxon>
        <taxon>Galeoidea</taxon>
        <taxon>Orectolobiformes</taxon>
        <taxon>Hemiscylliidae</taxon>
        <taxon>Chiloscyllium</taxon>
    </lineage>
</organism>
<dbReference type="OMA" id="FIQRPTR"/>
<dbReference type="Pfam" id="PF01602">
    <property type="entry name" value="Adaptin_N"/>
    <property type="match status" value="1"/>
</dbReference>
<dbReference type="InterPro" id="IPR015151">
    <property type="entry name" value="B-adaptin_app_sub_C"/>
</dbReference>
<evidence type="ECO:0000256" key="5">
    <source>
        <dbReference type="ARBA" id="ARBA00023136"/>
    </source>
</evidence>
<dbReference type="STRING" id="137246.A0A401T3E4"/>
<dbReference type="GO" id="GO:0006886">
    <property type="term" value="P:intracellular protein transport"/>
    <property type="evidence" value="ECO:0007669"/>
    <property type="project" value="InterPro"/>
</dbReference>
<dbReference type="Proteomes" id="UP000287033">
    <property type="component" value="Unassembled WGS sequence"/>
</dbReference>
<accession>A0A401T3E4</accession>